<dbReference type="AlphaFoldDB" id="A0AAD8NNT0"/>
<protein>
    <recommendedName>
        <fullName evidence="8">Polygalacturonase</fullName>
    </recommendedName>
</protein>
<keyword evidence="5" id="KW-1133">Transmembrane helix</keyword>
<dbReference type="Pfam" id="PF00295">
    <property type="entry name" value="Glyco_hydro_28"/>
    <property type="match status" value="1"/>
</dbReference>
<dbReference type="Proteomes" id="UP001229421">
    <property type="component" value="Unassembled WGS sequence"/>
</dbReference>
<keyword evidence="7" id="KW-1185">Reference proteome</keyword>
<sequence length="474" mass="51400">MAFYQRSTLSTNLVATLMILGLIRFSFVECRRKLLFESYAAYPAINCRKHTAFLTEFGGNGDGITSNTAVFQAAVQNLSQVADDGGAQLVVPPGKWLTGSFNLTSHFTLFIQSGAVIIASEDAEEYPVVEPLPSYGQGRDGPGGRFSSLIGGSHLTDVVVTGDNGTIDGQGSIWWKKFNRKKLKSTRPYLIELMYSNQVQISNLTLIDSPSWFVHPVYSSDIIIQDLTIRAPVDSPNTDGIIPDSCNNVKIQDVRVVSGNDCVAVKSGWDEYGVRFGVPTEQVIIRRLTCNSPNGSVIALGSEMSGGIKNIRAEDITAINSQSGVRIKTSPGRGAYITDIFVDGMNLQTMDYVFWTTGSYGEHPDLGFDSRALPVVDRINYRNVVAEDVKMAGNMGGIDNDPFTGICLSNVTIGIGTQQENLVWNCTYVSGVSSNVIPEPCDVLTEKGPSDCEYPPDAIGIDMVELKTCSFSSV</sequence>
<feature type="transmembrane region" description="Helical" evidence="5">
    <location>
        <begin position="9"/>
        <end position="27"/>
    </location>
</feature>
<dbReference type="InterPro" id="IPR011050">
    <property type="entry name" value="Pectin_lyase_fold/virulence"/>
</dbReference>
<dbReference type="EMBL" id="JAUHHV010000008">
    <property type="protein sequence ID" value="KAK1415231.1"/>
    <property type="molecule type" value="Genomic_DNA"/>
</dbReference>
<reference evidence="6" key="1">
    <citation type="journal article" date="2023" name="bioRxiv">
        <title>Improved chromosome-level genome assembly for marigold (Tagetes erecta).</title>
        <authorList>
            <person name="Jiang F."/>
            <person name="Yuan L."/>
            <person name="Wang S."/>
            <person name="Wang H."/>
            <person name="Xu D."/>
            <person name="Wang A."/>
            <person name="Fan W."/>
        </authorList>
    </citation>
    <scope>NUCLEOTIDE SEQUENCE</scope>
    <source>
        <strain evidence="6">WSJ</strain>
        <tissue evidence="6">Leaf</tissue>
    </source>
</reference>
<comment type="caution">
    <text evidence="6">The sequence shown here is derived from an EMBL/GenBank/DDBJ whole genome shotgun (WGS) entry which is preliminary data.</text>
</comment>
<dbReference type="GO" id="GO:0005975">
    <property type="term" value="P:carbohydrate metabolic process"/>
    <property type="evidence" value="ECO:0007669"/>
    <property type="project" value="InterPro"/>
</dbReference>
<evidence type="ECO:0000313" key="6">
    <source>
        <dbReference type="EMBL" id="KAK1415231.1"/>
    </source>
</evidence>
<organism evidence="6 7">
    <name type="scientific">Tagetes erecta</name>
    <name type="common">African marigold</name>
    <dbReference type="NCBI Taxonomy" id="13708"/>
    <lineage>
        <taxon>Eukaryota</taxon>
        <taxon>Viridiplantae</taxon>
        <taxon>Streptophyta</taxon>
        <taxon>Embryophyta</taxon>
        <taxon>Tracheophyta</taxon>
        <taxon>Spermatophyta</taxon>
        <taxon>Magnoliopsida</taxon>
        <taxon>eudicotyledons</taxon>
        <taxon>Gunneridae</taxon>
        <taxon>Pentapetalae</taxon>
        <taxon>asterids</taxon>
        <taxon>campanulids</taxon>
        <taxon>Asterales</taxon>
        <taxon>Asteraceae</taxon>
        <taxon>Asteroideae</taxon>
        <taxon>Heliantheae alliance</taxon>
        <taxon>Tageteae</taxon>
        <taxon>Tagetes</taxon>
    </lineage>
</organism>
<evidence type="ECO:0000256" key="5">
    <source>
        <dbReference type="SAM" id="Phobius"/>
    </source>
</evidence>
<evidence type="ECO:0000313" key="7">
    <source>
        <dbReference type="Proteomes" id="UP001229421"/>
    </source>
</evidence>
<keyword evidence="2 4" id="KW-0378">Hydrolase</keyword>
<dbReference type="PANTHER" id="PTHR31339">
    <property type="entry name" value="PECTIN LYASE-RELATED"/>
    <property type="match status" value="1"/>
</dbReference>
<accession>A0AAD8NNT0</accession>
<comment type="similarity">
    <text evidence="1 4">Belongs to the glycosyl hydrolase 28 family.</text>
</comment>
<evidence type="ECO:0000256" key="1">
    <source>
        <dbReference type="ARBA" id="ARBA00008834"/>
    </source>
</evidence>
<dbReference type="PANTHER" id="PTHR31339:SF66">
    <property type="entry name" value="OS06G0106800 PROTEIN"/>
    <property type="match status" value="1"/>
</dbReference>
<gene>
    <name evidence="6" type="ORF">QVD17_31005</name>
</gene>
<dbReference type="InterPro" id="IPR000743">
    <property type="entry name" value="Glyco_hydro_28"/>
</dbReference>
<dbReference type="Gene3D" id="2.160.20.10">
    <property type="entry name" value="Single-stranded right-handed beta-helix, Pectin lyase-like"/>
    <property type="match status" value="1"/>
</dbReference>
<proteinExistence type="inferred from homology"/>
<dbReference type="InterPro" id="IPR051801">
    <property type="entry name" value="GH28_Enzymes"/>
</dbReference>
<keyword evidence="5" id="KW-0472">Membrane</keyword>
<evidence type="ECO:0008006" key="8">
    <source>
        <dbReference type="Google" id="ProtNLM"/>
    </source>
</evidence>
<keyword evidence="5" id="KW-0812">Transmembrane</keyword>
<dbReference type="InterPro" id="IPR012334">
    <property type="entry name" value="Pectin_lyas_fold"/>
</dbReference>
<dbReference type="SUPFAM" id="SSF51126">
    <property type="entry name" value="Pectin lyase-like"/>
    <property type="match status" value="1"/>
</dbReference>
<dbReference type="SMART" id="SM00710">
    <property type="entry name" value="PbH1"/>
    <property type="match status" value="3"/>
</dbReference>
<evidence type="ECO:0000256" key="2">
    <source>
        <dbReference type="ARBA" id="ARBA00022801"/>
    </source>
</evidence>
<keyword evidence="3 4" id="KW-0326">Glycosidase</keyword>
<name>A0AAD8NNT0_TARER</name>
<evidence type="ECO:0000256" key="3">
    <source>
        <dbReference type="ARBA" id="ARBA00023295"/>
    </source>
</evidence>
<dbReference type="InterPro" id="IPR006626">
    <property type="entry name" value="PbH1"/>
</dbReference>
<dbReference type="GO" id="GO:0004650">
    <property type="term" value="F:polygalacturonase activity"/>
    <property type="evidence" value="ECO:0007669"/>
    <property type="project" value="InterPro"/>
</dbReference>
<evidence type="ECO:0000256" key="4">
    <source>
        <dbReference type="RuleBase" id="RU361169"/>
    </source>
</evidence>